<dbReference type="InterPro" id="IPR017441">
    <property type="entry name" value="Protein_kinase_ATP_BS"/>
</dbReference>
<dbReference type="PROSITE" id="PS50011">
    <property type="entry name" value="PROTEIN_KINASE_DOM"/>
    <property type="match status" value="1"/>
</dbReference>
<dbReference type="GO" id="GO:0005634">
    <property type="term" value="C:nucleus"/>
    <property type="evidence" value="ECO:0007669"/>
    <property type="project" value="TreeGrafter"/>
</dbReference>
<comment type="catalytic activity">
    <reaction evidence="13">
        <text>L-seryl-[protein] + ATP = O-phospho-L-seryl-[protein] + ADP + H(+)</text>
        <dbReference type="Rhea" id="RHEA:17989"/>
        <dbReference type="Rhea" id="RHEA-COMP:9863"/>
        <dbReference type="Rhea" id="RHEA-COMP:11604"/>
        <dbReference type="ChEBI" id="CHEBI:15378"/>
        <dbReference type="ChEBI" id="CHEBI:29999"/>
        <dbReference type="ChEBI" id="CHEBI:30616"/>
        <dbReference type="ChEBI" id="CHEBI:83421"/>
        <dbReference type="ChEBI" id="CHEBI:456216"/>
        <dbReference type="EC" id="2.7.11.22"/>
    </reaction>
</comment>
<proteinExistence type="inferred from homology"/>
<feature type="domain" description="Protein kinase" evidence="16">
    <location>
        <begin position="10"/>
        <end position="300"/>
    </location>
</feature>
<evidence type="ECO:0000256" key="13">
    <source>
        <dbReference type="ARBA" id="ARBA00048367"/>
    </source>
</evidence>
<keyword evidence="6 17" id="KW-0418">Kinase</keyword>
<name>G0QUT0_ICHMU</name>
<dbReference type="PROSITE" id="PS00107">
    <property type="entry name" value="PROTEIN_KINASE_ATP"/>
    <property type="match status" value="1"/>
</dbReference>
<dbReference type="CDD" id="cd07829">
    <property type="entry name" value="STKc_CDK_like"/>
    <property type="match status" value="1"/>
</dbReference>
<evidence type="ECO:0000256" key="5">
    <source>
        <dbReference type="ARBA" id="ARBA00022741"/>
    </source>
</evidence>
<comment type="similarity">
    <text evidence="1">Belongs to the protein kinase superfamily. CMGC Ser/Thr protein kinase family. CDC2/CDKX subfamily.</text>
</comment>
<evidence type="ECO:0000256" key="6">
    <source>
        <dbReference type="ARBA" id="ARBA00022777"/>
    </source>
</evidence>
<dbReference type="SMART" id="SM00220">
    <property type="entry name" value="S_TKc"/>
    <property type="match status" value="1"/>
</dbReference>
<dbReference type="Gene3D" id="3.30.200.20">
    <property type="entry name" value="Phosphorylase Kinase, domain 1"/>
    <property type="match status" value="1"/>
</dbReference>
<keyword evidence="5 14" id="KW-0547">Nucleotide-binding</keyword>
<dbReference type="PANTHER" id="PTHR24056">
    <property type="entry name" value="CELL DIVISION PROTEIN KINASE"/>
    <property type="match status" value="1"/>
</dbReference>
<sequence>MKQENQQGAYEILELLGEGTYGKVFKAQNLQTKQFVAIKKIKMKDDQQRNQGIPSTALREISCLKALDHSNIIKIVEIQYQVEKPKLYIILEYMENDLSKEIKHLKHSARRYPKNTIKSYMHQILRSVDYCHRQRVFHRDIKPQNILISQKGELKLADFGLARFYEIPITTVTLEVQTLNYRAPELLLKDNLYSLPIDIWSIGCIFYELITGEILFTGYYEIDILIKIFQLLGTPDSFQIAGKYKLNWLSKFPRFPSNKKFFIEKICEFDVMAADLLFRMIEADPVKRISANQAINHQFFQGIDFYQNSNIKQ</sequence>
<dbReference type="AlphaFoldDB" id="G0QUT0"/>
<dbReference type="OrthoDB" id="548217at2759"/>
<reference evidence="17 18" key="1">
    <citation type="submission" date="2011-07" db="EMBL/GenBank/DDBJ databases">
        <authorList>
            <person name="Coyne R."/>
            <person name="Brami D."/>
            <person name="Johnson J."/>
            <person name="Hostetler J."/>
            <person name="Hannick L."/>
            <person name="Clark T."/>
            <person name="Cassidy-Hanley D."/>
            <person name="Inman J."/>
        </authorList>
    </citation>
    <scope>NUCLEOTIDE SEQUENCE [LARGE SCALE GENOMIC DNA]</scope>
    <source>
        <strain evidence="17 18">G5</strain>
    </source>
</reference>
<evidence type="ECO:0000256" key="12">
    <source>
        <dbReference type="ARBA" id="ARBA00047811"/>
    </source>
</evidence>
<comment type="catalytic activity">
    <reaction evidence="12">
        <text>L-threonyl-[protein] + ATP = O-phospho-L-threonyl-[protein] + ADP + H(+)</text>
        <dbReference type="Rhea" id="RHEA:46608"/>
        <dbReference type="Rhea" id="RHEA-COMP:11060"/>
        <dbReference type="Rhea" id="RHEA-COMP:11605"/>
        <dbReference type="ChEBI" id="CHEBI:15378"/>
        <dbReference type="ChEBI" id="CHEBI:30013"/>
        <dbReference type="ChEBI" id="CHEBI:30616"/>
        <dbReference type="ChEBI" id="CHEBI:61977"/>
        <dbReference type="ChEBI" id="CHEBI:456216"/>
        <dbReference type="EC" id="2.7.11.22"/>
    </reaction>
</comment>
<protein>
    <recommendedName>
        <fullName evidence="9">Cyclin-dependent kinase 2 homolog</fullName>
        <ecNumber evidence="2">2.7.11.22</ecNumber>
    </recommendedName>
    <alternativeName>
        <fullName evidence="10">Cell division control protein 2 homolog</fullName>
    </alternativeName>
    <alternativeName>
        <fullName evidence="11">cdc2-related kinase 2</fullName>
    </alternativeName>
</protein>
<dbReference type="Gene3D" id="1.10.510.10">
    <property type="entry name" value="Transferase(Phosphotransferase) domain 1"/>
    <property type="match status" value="1"/>
</dbReference>
<evidence type="ECO:0000256" key="14">
    <source>
        <dbReference type="PROSITE-ProRule" id="PRU10141"/>
    </source>
</evidence>
<evidence type="ECO:0000313" key="18">
    <source>
        <dbReference type="Proteomes" id="UP000008983"/>
    </source>
</evidence>
<dbReference type="GO" id="GO:0005524">
    <property type="term" value="F:ATP binding"/>
    <property type="evidence" value="ECO:0007669"/>
    <property type="project" value="UniProtKB-UniRule"/>
</dbReference>
<dbReference type="InterPro" id="IPR050108">
    <property type="entry name" value="CDK"/>
</dbReference>
<dbReference type="eggNOG" id="KOG0594">
    <property type="taxonomic scope" value="Eukaryota"/>
</dbReference>
<keyword evidence="18" id="KW-1185">Reference proteome</keyword>
<feature type="binding site" evidence="14">
    <location>
        <position position="40"/>
    </location>
    <ligand>
        <name>ATP</name>
        <dbReference type="ChEBI" id="CHEBI:30616"/>
    </ligand>
</feature>
<evidence type="ECO:0000256" key="11">
    <source>
        <dbReference type="ARBA" id="ARBA00042858"/>
    </source>
</evidence>
<comment type="subunit">
    <text evidence="8">May form a complex composed of at least the catalytic subunit CRK2 and a cyclin.</text>
</comment>
<evidence type="ECO:0000256" key="9">
    <source>
        <dbReference type="ARBA" id="ARBA00039612"/>
    </source>
</evidence>
<dbReference type="InterPro" id="IPR000719">
    <property type="entry name" value="Prot_kinase_dom"/>
</dbReference>
<evidence type="ECO:0000256" key="3">
    <source>
        <dbReference type="ARBA" id="ARBA00022527"/>
    </source>
</evidence>
<dbReference type="EMBL" id="GL983921">
    <property type="protein sequence ID" value="EGR31028.1"/>
    <property type="molecule type" value="Genomic_DNA"/>
</dbReference>
<dbReference type="SUPFAM" id="SSF56112">
    <property type="entry name" value="Protein kinase-like (PK-like)"/>
    <property type="match status" value="1"/>
</dbReference>
<evidence type="ECO:0000256" key="10">
    <source>
        <dbReference type="ARBA" id="ARBA00041902"/>
    </source>
</evidence>
<organism evidence="17 18">
    <name type="scientific">Ichthyophthirius multifiliis</name>
    <name type="common">White spot disease agent</name>
    <name type="synonym">Ich</name>
    <dbReference type="NCBI Taxonomy" id="5932"/>
    <lineage>
        <taxon>Eukaryota</taxon>
        <taxon>Sar</taxon>
        <taxon>Alveolata</taxon>
        <taxon>Ciliophora</taxon>
        <taxon>Intramacronucleata</taxon>
        <taxon>Oligohymenophorea</taxon>
        <taxon>Hymenostomatida</taxon>
        <taxon>Ophryoglenina</taxon>
        <taxon>Ichthyophthirius</taxon>
    </lineage>
</organism>
<dbReference type="PROSITE" id="PS00108">
    <property type="entry name" value="PROTEIN_KINASE_ST"/>
    <property type="match status" value="1"/>
</dbReference>
<evidence type="ECO:0000313" key="17">
    <source>
        <dbReference type="EMBL" id="EGR31028.1"/>
    </source>
</evidence>
<evidence type="ECO:0000256" key="2">
    <source>
        <dbReference type="ARBA" id="ARBA00012425"/>
    </source>
</evidence>
<dbReference type="GO" id="GO:0106310">
    <property type="term" value="F:protein serine kinase activity"/>
    <property type="evidence" value="ECO:0007669"/>
    <property type="project" value="RHEA"/>
</dbReference>
<dbReference type="EC" id="2.7.11.22" evidence="2"/>
<evidence type="ECO:0000256" key="1">
    <source>
        <dbReference type="ARBA" id="ARBA00006485"/>
    </source>
</evidence>
<keyword evidence="7 14" id="KW-0067">ATP-binding</keyword>
<dbReference type="FunFam" id="1.10.510.10:FF:000611">
    <property type="entry name" value="CMGC family protein kinase"/>
    <property type="match status" value="1"/>
</dbReference>
<dbReference type="OMA" id="IMDYCTS"/>
<dbReference type="InterPro" id="IPR008271">
    <property type="entry name" value="Ser/Thr_kinase_AS"/>
</dbReference>
<evidence type="ECO:0000256" key="15">
    <source>
        <dbReference type="RuleBase" id="RU000304"/>
    </source>
</evidence>
<dbReference type="Proteomes" id="UP000008983">
    <property type="component" value="Unassembled WGS sequence"/>
</dbReference>
<dbReference type="GeneID" id="14907163"/>
<gene>
    <name evidence="17" type="ORF">IMG5_119010</name>
</gene>
<dbReference type="GO" id="GO:0004693">
    <property type="term" value="F:cyclin-dependent protein serine/threonine kinase activity"/>
    <property type="evidence" value="ECO:0007669"/>
    <property type="project" value="UniProtKB-EC"/>
</dbReference>
<evidence type="ECO:0000259" key="16">
    <source>
        <dbReference type="PROSITE" id="PS50011"/>
    </source>
</evidence>
<dbReference type="InParanoid" id="G0QUT0"/>
<evidence type="ECO:0000256" key="8">
    <source>
        <dbReference type="ARBA" id="ARBA00038543"/>
    </source>
</evidence>
<dbReference type="RefSeq" id="XP_004034514.1">
    <property type="nucleotide sequence ID" value="XM_004034466.1"/>
</dbReference>
<keyword evidence="4 17" id="KW-0808">Transferase</keyword>
<dbReference type="InterPro" id="IPR011009">
    <property type="entry name" value="Kinase-like_dom_sf"/>
</dbReference>
<evidence type="ECO:0000256" key="7">
    <source>
        <dbReference type="ARBA" id="ARBA00022840"/>
    </source>
</evidence>
<dbReference type="STRING" id="857967.G0QUT0"/>
<dbReference type="FunFam" id="3.30.200.20:FF:000124">
    <property type="entry name" value="Cyclin-dependent kinase 4"/>
    <property type="match status" value="1"/>
</dbReference>
<keyword evidence="3 15" id="KW-0723">Serine/threonine-protein kinase</keyword>
<dbReference type="Pfam" id="PF00069">
    <property type="entry name" value="Pkinase"/>
    <property type="match status" value="1"/>
</dbReference>
<evidence type="ECO:0000256" key="4">
    <source>
        <dbReference type="ARBA" id="ARBA00022679"/>
    </source>
</evidence>
<accession>G0QUT0</accession>